<accession>A0A8G2A1Q3</accession>
<name>A0A8G2A1Q3_RAOPL</name>
<evidence type="ECO:0000313" key="2">
    <source>
        <dbReference type="EMBL" id="SAQ04468.1"/>
    </source>
</evidence>
<dbReference type="AlphaFoldDB" id="A0A8G2A1Q3"/>
<dbReference type="Proteomes" id="UP000078124">
    <property type="component" value="Unassembled WGS sequence"/>
</dbReference>
<sequence>MLILLRQLAGAGLGLTGFAGGDRFTVIRFCSGLDNDRLGGIALFFANPGQRRVNRRMIFRGRLNSRLFVAFQTSGFVPLQTSLAGLKAGFGLRRALFFLTDSRNLGLFLTEILYQRNITRTDPGAGAAFDAVGQVMGGGFIVLLAFAEPVQLLRQQIGRTGIRTGATANTAFLFLGVAHFACRGRQQAVGDFDHRNVKPRQGESHQRAAHNDHLFGARAEAGIFQQMTNRGSQSRPHVARTGNRLAREGDNALGERLTVDHRAFNRIGGPDVLHQHTDVRRAPAVGNLFAGEDLRQLLRAAGRILGGNHPQFDTVSIGKDCPHHRDGLRFIILNPDQHLTRL</sequence>
<proteinExistence type="predicted"/>
<gene>
    <name evidence="2" type="ORF">SAMEA2273876_04414</name>
</gene>
<comment type="caution">
    <text evidence="2">The sequence shown here is derived from an EMBL/GenBank/DDBJ whole genome shotgun (WGS) entry which is preliminary data.</text>
</comment>
<evidence type="ECO:0000313" key="3">
    <source>
        <dbReference type="Proteomes" id="UP000078124"/>
    </source>
</evidence>
<evidence type="ECO:0000256" key="1">
    <source>
        <dbReference type="SAM" id="MobiDB-lite"/>
    </source>
</evidence>
<dbReference type="EMBL" id="FLAC01000020">
    <property type="protein sequence ID" value="SAQ04468.1"/>
    <property type="molecule type" value="Genomic_DNA"/>
</dbReference>
<organism evidence="2 3">
    <name type="scientific">Raoultella planticola</name>
    <name type="common">Klebsiella planticola</name>
    <dbReference type="NCBI Taxonomy" id="575"/>
    <lineage>
        <taxon>Bacteria</taxon>
        <taxon>Pseudomonadati</taxon>
        <taxon>Pseudomonadota</taxon>
        <taxon>Gammaproteobacteria</taxon>
        <taxon>Enterobacterales</taxon>
        <taxon>Enterobacteriaceae</taxon>
        <taxon>Klebsiella/Raoultella group</taxon>
        <taxon>Raoultella</taxon>
    </lineage>
</organism>
<feature type="region of interest" description="Disordered" evidence="1">
    <location>
        <begin position="228"/>
        <end position="251"/>
    </location>
</feature>
<protein>
    <submittedName>
        <fullName evidence="2">Uncharacterized protein</fullName>
    </submittedName>
</protein>
<reference evidence="2 3" key="1">
    <citation type="submission" date="2016-05" db="EMBL/GenBank/DDBJ databases">
        <authorList>
            <consortium name="Pathogen Informatics"/>
        </authorList>
    </citation>
    <scope>NUCLEOTIDE SEQUENCE [LARGE SCALE GENOMIC DNA]</scope>
    <source>
        <strain evidence="2 3">2880STDY5682802</strain>
    </source>
</reference>